<evidence type="ECO:0000256" key="1">
    <source>
        <dbReference type="SAM" id="MobiDB-lite"/>
    </source>
</evidence>
<gene>
    <name evidence="2" type="ORF">B296_00023055</name>
</gene>
<proteinExistence type="predicted"/>
<sequence length="70" mass="8068">MTESDPYHRHEETPTRTRATWTRSQPSNFVLIMRDVVTVMIPIANTLPQDFPVPTTHPLTNHQELMGPTK</sequence>
<evidence type="ECO:0000313" key="3">
    <source>
        <dbReference type="Proteomes" id="UP000287651"/>
    </source>
</evidence>
<protein>
    <submittedName>
        <fullName evidence="2">Uncharacterized protein</fullName>
    </submittedName>
</protein>
<dbReference type="Proteomes" id="UP000287651">
    <property type="component" value="Unassembled WGS sequence"/>
</dbReference>
<reference evidence="2 3" key="1">
    <citation type="journal article" date="2014" name="Agronomy (Basel)">
        <title>A Draft Genome Sequence for Ensete ventricosum, the Drought-Tolerant Tree Against Hunger.</title>
        <authorList>
            <person name="Harrison J."/>
            <person name="Moore K.A."/>
            <person name="Paszkiewicz K."/>
            <person name="Jones T."/>
            <person name="Grant M."/>
            <person name="Ambacheew D."/>
            <person name="Muzemil S."/>
            <person name="Studholme D.J."/>
        </authorList>
    </citation>
    <scope>NUCLEOTIDE SEQUENCE [LARGE SCALE GENOMIC DNA]</scope>
</reference>
<name>A0A427A9T9_ENSVE</name>
<organism evidence="2 3">
    <name type="scientific">Ensete ventricosum</name>
    <name type="common">Abyssinian banana</name>
    <name type="synonym">Musa ensete</name>
    <dbReference type="NCBI Taxonomy" id="4639"/>
    <lineage>
        <taxon>Eukaryota</taxon>
        <taxon>Viridiplantae</taxon>
        <taxon>Streptophyta</taxon>
        <taxon>Embryophyta</taxon>
        <taxon>Tracheophyta</taxon>
        <taxon>Spermatophyta</taxon>
        <taxon>Magnoliopsida</taxon>
        <taxon>Liliopsida</taxon>
        <taxon>Zingiberales</taxon>
        <taxon>Musaceae</taxon>
        <taxon>Ensete</taxon>
    </lineage>
</organism>
<dbReference type="AlphaFoldDB" id="A0A427A9T9"/>
<comment type="caution">
    <text evidence="2">The sequence shown here is derived from an EMBL/GenBank/DDBJ whole genome shotgun (WGS) entry which is preliminary data.</text>
</comment>
<evidence type="ECO:0000313" key="2">
    <source>
        <dbReference type="EMBL" id="RRT72973.1"/>
    </source>
</evidence>
<feature type="region of interest" description="Disordered" evidence="1">
    <location>
        <begin position="1"/>
        <end position="20"/>
    </location>
</feature>
<feature type="compositionally biased region" description="Basic and acidic residues" evidence="1">
    <location>
        <begin position="1"/>
        <end position="15"/>
    </location>
</feature>
<dbReference type="EMBL" id="AMZH03003234">
    <property type="protein sequence ID" value="RRT72973.1"/>
    <property type="molecule type" value="Genomic_DNA"/>
</dbReference>
<accession>A0A427A9T9</accession>